<gene>
    <name evidence="1" type="ORF">KOR34_52040</name>
</gene>
<organism evidence="1 2">
    <name type="scientific">Posidoniimonas corsicana</name>
    <dbReference type="NCBI Taxonomy" id="1938618"/>
    <lineage>
        <taxon>Bacteria</taxon>
        <taxon>Pseudomonadati</taxon>
        <taxon>Planctomycetota</taxon>
        <taxon>Planctomycetia</taxon>
        <taxon>Pirellulales</taxon>
        <taxon>Lacipirellulaceae</taxon>
        <taxon>Posidoniimonas</taxon>
    </lineage>
</organism>
<dbReference type="InterPro" id="IPR036388">
    <property type="entry name" value="WH-like_DNA-bd_sf"/>
</dbReference>
<sequence>MPVSQTAEYALRAVTCLAQHDTAQTTQSIAKCTGVPLSYLPKVLQPLTRAEIVSAQRGVRGGYKLERECGDLTVLDVVNCVDPVRRLDACPPNRVRVSAALCPLHKLLDEVQESMQTRFAETSIKQLAFTADGRPQRCGTHGVGDAVADPLQTPTA</sequence>
<dbReference type="PANTHER" id="PTHR33221:SF13">
    <property type="entry name" value="TRANSCRIPTIONAL REGULATOR-RELATED"/>
    <property type="match status" value="1"/>
</dbReference>
<dbReference type="GO" id="GO:0005829">
    <property type="term" value="C:cytosol"/>
    <property type="evidence" value="ECO:0007669"/>
    <property type="project" value="TreeGrafter"/>
</dbReference>
<dbReference type="OrthoDB" id="9800519at2"/>
<accession>A0A5C5UVD0</accession>
<dbReference type="GO" id="GO:0003700">
    <property type="term" value="F:DNA-binding transcription factor activity"/>
    <property type="evidence" value="ECO:0007669"/>
    <property type="project" value="TreeGrafter"/>
</dbReference>
<dbReference type="PANTHER" id="PTHR33221">
    <property type="entry name" value="WINGED HELIX-TURN-HELIX TRANSCRIPTIONAL REGULATOR, RRF2 FAMILY"/>
    <property type="match status" value="1"/>
</dbReference>
<keyword evidence="2" id="KW-1185">Reference proteome</keyword>
<comment type="caution">
    <text evidence="1">The sequence shown here is derived from an EMBL/GenBank/DDBJ whole genome shotgun (WGS) entry which is preliminary data.</text>
</comment>
<dbReference type="Gene3D" id="1.10.10.10">
    <property type="entry name" value="Winged helix-like DNA-binding domain superfamily/Winged helix DNA-binding domain"/>
    <property type="match status" value="1"/>
</dbReference>
<reference evidence="1 2" key="1">
    <citation type="submission" date="2019-02" db="EMBL/GenBank/DDBJ databases">
        <title>Deep-cultivation of Planctomycetes and their phenomic and genomic characterization uncovers novel biology.</title>
        <authorList>
            <person name="Wiegand S."/>
            <person name="Jogler M."/>
            <person name="Boedeker C."/>
            <person name="Pinto D."/>
            <person name="Vollmers J."/>
            <person name="Rivas-Marin E."/>
            <person name="Kohn T."/>
            <person name="Peeters S.H."/>
            <person name="Heuer A."/>
            <person name="Rast P."/>
            <person name="Oberbeckmann S."/>
            <person name="Bunk B."/>
            <person name="Jeske O."/>
            <person name="Meyerdierks A."/>
            <person name="Storesund J.E."/>
            <person name="Kallscheuer N."/>
            <person name="Luecker S."/>
            <person name="Lage O.M."/>
            <person name="Pohl T."/>
            <person name="Merkel B.J."/>
            <person name="Hornburger P."/>
            <person name="Mueller R.-W."/>
            <person name="Bruemmer F."/>
            <person name="Labrenz M."/>
            <person name="Spormann A.M."/>
            <person name="Op Den Camp H."/>
            <person name="Overmann J."/>
            <person name="Amann R."/>
            <person name="Jetten M.S.M."/>
            <person name="Mascher T."/>
            <person name="Medema M.H."/>
            <person name="Devos D.P."/>
            <person name="Kaster A.-K."/>
            <person name="Ovreas L."/>
            <person name="Rohde M."/>
            <person name="Galperin M.Y."/>
            <person name="Jogler C."/>
        </authorList>
    </citation>
    <scope>NUCLEOTIDE SEQUENCE [LARGE SCALE GENOMIC DNA]</scope>
    <source>
        <strain evidence="1 2">KOR34</strain>
    </source>
</reference>
<dbReference type="InterPro" id="IPR036390">
    <property type="entry name" value="WH_DNA-bd_sf"/>
</dbReference>
<proteinExistence type="predicted"/>
<dbReference type="Proteomes" id="UP000316714">
    <property type="component" value="Unassembled WGS sequence"/>
</dbReference>
<dbReference type="RefSeq" id="WP_146569007.1">
    <property type="nucleotide sequence ID" value="NZ_SIHJ01000008.1"/>
</dbReference>
<dbReference type="SUPFAM" id="SSF46785">
    <property type="entry name" value="Winged helix' DNA-binding domain"/>
    <property type="match status" value="1"/>
</dbReference>
<dbReference type="InterPro" id="IPR000944">
    <property type="entry name" value="Tscrpt_reg_Rrf2"/>
</dbReference>
<evidence type="ECO:0000313" key="1">
    <source>
        <dbReference type="EMBL" id="TWT29392.1"/>
    </source>
</evidence>
<dbReference type="NCBIfam" id="TIGR00738">
    <property type="entry name" value="rrf2_super"/>
    <property type="match status" value="1"/>
</dbReference>
<protein>
    <submittedName>
        <fullName evidence="1">Iron-responsive transcriptional regulator</fullName>
    </submittedName>
</protein>
<dbReference type="PROSITE" id="PS51197">
    <property type="entry name" value="HTH_RRF2_2"/>
    <property type="match status" value="1"/>
</dbReference>
<name>A0A5C5UVD0_9BACT</name>
<dbReference type="AlphaFoldDB" id="A0A5C5UVD0"/>
<dbReference type="EMBL" id="SIHJ01000008">
    <property type="protein sequence ID" value="TWT29392.1"/>
    <property type="molecule type" value="Genomic_DNA"/>
</dbReference>
<dbReference type="Pfam" id="PF02082">
    <property type="entry name" value="Rrf2"/>
    <property type="match status" value="1"/>
</dbReference>
<evidence type="ECO:0000313" key="2">
    <source>
        <dbReference type="Proteomes" id="UP000316714"/>
    </source>
</evidence>